<keyword evidence="6" id="KW-0067">ATP-binding</keyword>
<comment type="similarity">
    <text evidence="3">Belongs to the type II topoisomerase family.</text>
</comment>
<dbReference type="Proteomes" id="UP000779574">
    <property type="component" value="Unassembled WGS sequence"/>
</dbReference>
<dbReference type="PRINTS" id="PR01158">
    <property type="entry name" value="TOPISMRASEII"/>
</dbReference>
<dbReference type="InterPro" id="IPR013757">
    <property type="entry name" value="Topo_IIA_A_a_sf"/>
</dbReference>
<evidence type="ECO:0000256" key="9">
    <source>
        <dbReference type="ARBA" id="ARBA00023235"/>
    </source>
</evidence>
<keyword evidence="9" id="KW-0413">Isomerase</keyword>
<keyword evidence="8 10" id="KW-0238">DNA-binding</keyword>
<comment type="catalytic activity">
    <reaction evidence="1">
        <text>ATP-dependent breakage, passage and rejoining of double-stranded DNA.</text>
        <dbReference type="EC" id="5.6.2.2"/>
    </reaction>
</comment>
<evidence type="ECO:0000256" key="7">
    <source>
        <dbReference type="ARBA" id="ARBA00023029"/>
    </source>
</evidence>
<dbReference type="GO" id="GO:0000712">
    <property type="term" value="P:resolution of meiotic recombination intermediates"/>
    <property type="evidence" value="ECO:0007669"/>
    <property type="project" value="TreeGrafter"/>
</dbReference>
<reference evidence="12" key="2">
    <citation type="submission" date="2021-08" db="EMBL/GenBank/DDBJ databases">
        <authorList>
            <person name="Gostincar C."/>
            <person name="Sun X."/>
            <person name="Song Z."/>
            <person name="Gunde-Cimerman N."/>
        </authorList>
    </citation>
    <scope>NUCLEOTIDE SEQUENCE</scope>
    <source>
        <strain evidence="12">EXF-9911</strain>
    </source>
</reference>
<dbReference type="SUPFAM" id="SSF56719">
    <property type="entry name" value="Type II DNA topoisomerase"/>
    <property type="match status" value="1"/>
</dbReference>
<comment type="caution">
    <text evidence="12">The sequence shown here is derived from an EMBL/GenBank/DDBJ whole genome shotgun (WGS) entry which is preliminary data.</text>
</comment>
<evidence type="ECO:0000256" key="2">
    <source>
        <dbReference type="ARBA" id="ARBA00001946"/>
    </source>
</evidence>
<dbReference type="SMART" id="SM00434">
    <property type="entry name" value="TOP4c"/>
    <property type="match status" value="1"/>
</dbReference>
<dbReference type="GO" id="GO:0005524">
    <property type="term" value="F:ATP binding"/>
    <property type="evidence" value="ECO:0007669"/>
    <property type="project" value="UniProtKB-KW"/>
</dbReference>
<feature type="non-terminal residue" evidence="12">
    <location>
        <position position="490"/>
    </location>
</feature>
<feature type="domain" description="Topo IIA-type catalytic" evidence="11">
    <location>
        <begin position="20"/>
        <end position="459"/>
    </location>
</feature>
<dbReference type="GO" id="GO:0003918">
    <property type="term" value="F:DNA topoisomerase type II (double strand cut, ATP-hydrolyzing) activity"/>
    <property type="evidence" value="ECO:0007669"/>
    <property type="project" value="UniProtKB-EC"/>
</dbReference>
<evidence type="ECO:0000256" key="8">
    <source>
        <dbReference type="ARBA" id="ARBA00023125"/>
    </source>
</evidence>
<gene>
    <name evidence="12" type="ORF">KCU76_g2948</name>
</gene>
<dbReference type="EC" id="5.6.2.2" evidence="4"/>
<evidence type="ECO:0000256" key="1">
    <source>
        <dbReference type="ARBA" id="ARBA00000185"/>
    </source>
</evidence>
<organism evidence="12 13">
    <name type="scientific">Aureobasidium melanogenum</name>
    <name type="common">Aureobasidium pullulans var. melanogenum</name>
    <dbReference type="NCBI Taxonomy" id="46634"/>
    <lineage>
        <taxon>Eukaryota</taxon>
        <taxon>Fungi</taxon>
        <taxon>Dikarya</taxon>
        <taxon>Ascomycota</taxon>
        <taxon>Pezizomycotina</taxon>
        <taxon>Dothideomycetes</taxon>
        <taxon>Dothideomycetidae</taxon>
        <taxon>Dothideales</taxon>
        <taxon>Saccotheciaceae</taxon>
        <taxon>Aureobasidium</taxon>
    </lineage>
</organism>
<dbReference type="OrthoDB" id="276498at2759"/>
<dbReference type="InterPro" id="IPR013758">
    <property type="entry name" value="Topo_IIA_A/C_ab"/>
</dbReference>
<dbReference type="GO" id="GO:0003677">
    <property type="term" value="F:DNA binding"/>
    <property type="evidence" value="ECO:0007669"/>
    <property type="project" value="UniProtKB-UniRule"/>
</dbReference>
<dbReference type="AlphaFoldDB" id="A0A9P8ET62"/>
<dbReference type="Gene3D" id="1.10.268.10">
    <property type="entry name" value="Topoisomerase, domain 3"/>
    <property type="match status" value="1"/>
</dbReference>
<comment type="cofactor">
    <cofactor evidence="2">
        <name>Mg(2+)</name>
        <dbReference type="ChEBI" id="CHEBI:18420"/>
    </cofactor>
</comment>
<evidence type="ECO:0000256" key="3">
    <source>
        <dbReference type="ARBA" id="ARBA00011080"/>
    </source>
</evidence>
<dbReference type="Gene3D" id="3.90.199.10">
    <property type="entry name" value="Topoisomerase II, domain 5"/>
    <property type="match status" value="1"/>
</dbReference>
<dbReference type="PANTHER" id="PTHR10169">
    <property type="entry name" value="DNA TOPOISOMERASE/GYRASE"/>
    <property type="match status" value="1"/>
</dbReference>
<dbReference type="EMBL" id="JAHFXF010000075">
    <property type="protein sequence ID" value="KAG9697513.1"/>
    <property type="molecule type" value="Genomic_DNA"/>
</dbReference>
<dbReference type="PANTHER" id="PTHR10169:SF38">
    <property type="entry name" value="DNA TOPOISOMERASE 2"/>
    <property type="match status" value="1"/>
</dbReference>
<name>A0A9P8ET62_AURME</name>
<dbReference type="GO" id="GO:0005634">
    <property type="term" value="C:nucleus"/>
    <property type="evidence" value="ECO:0007669"/>
    <property type="project" value="TreeGrafter"/>
</dbReference>
<evidence type="ECO:0000256" key="5">
    <source>
        <dbReference type="ARBA" id="ARBA00022741"/>
    </source>
</evidence>
<evidence type="ECO:0000313" key="12">
    <source>
        <dbReference type="EMBL" id="KAG9697513.1"/>
    </source>
</evidence>
<dbReference type="Pfam" id="PF00521">
    <property type="entry name" value="DNA_topoisoIV"/>
    <property type="match status" value="1"/>
</dbReference>
<accession>A0A9P8ET62</accession>
<keyword evidence="5" id="KW-0547">Nucleotide-binding</keyword>
<evidence type="ECO:0000313" key="13">
    <source>
        <dbReference type="Proteomes" id="UP000779574"/>
    </source>
</evidence>
<sequence>MASVNKEQLNISETHPHRFIPSVRDGLVPTQRKILHTLLQQKSRKEIKVDQLAKNVSAFFTHAPGQSEIQEDIIKLAQNFVGANNINYLKPDGWFGSRREGGKDAADGRFIYTQLSDVTRSIFLEEDDCLLARRMRKGKPGEPKTYTPVLPTILVNGYEASGQGWQTRIPPYDPREIIENLRKRMRGDSKGVMQSMQPWFRSWTGNVETIDQGQYSLEGKMHRISENVMEITELPPRLRTQDFKSELDIYISEPQSQIKSYTEHPASQGVRFELVTTDQDMDPAAQRDLEAKLCLHKTITTDSLVALDDRGNVQKYATDLDILEEFYLLKSQAYKWRKFLQLSALKKDLTRWTDQSKFAKLLLGGDLDISQDRDTLVGDLIHHGLIPVENFDDLIPSKKRKRDVDSNPAVPGYEHLFEMTVASMLPGPMKELETLIASKKAQIAELEQTSVEEMWEDDLVAFEEAWERQLEHDRQNPPRTCERCEWLGCG</sequence>
<dbReference type="InterPro" id="IPR013760">
    <property type="entry name" value="Topo_IIA-like_dom_sf"/>
</dbReference>
<protein>
    <recommendedName>
        <fullName evidence="4">DNA topoisomerase (ATP-hydrolyzing)</fullName>
        <ecNumber evidence="4">5.6.2.2</ecNumber>
    </recommendedName>
</protein>
<dbReference type="InterPro" id="IPR002205">
    <property type="entry name" value="Topo_IIA_dom_A"/>
</dbReference>
<dbReference type="GO" id="GO:0006265">
    <property type="term" value="P:DNA topological change"/>
    <property type="evidence" value="ECO:0007669"/>
    <property type="project" value="InterPro"/>
</dbReference>
<proteinExistence type="inferred from homology"/>
<evidence type="ECO:0000256" key="10">
    <source>
        <dbReference type="PROSITE-ProRule" id="PRU01384"/>
    </source>
</evidence>
<reference evidence="12" key="1">
    <citation type="journal article" date="2021" name="J Fungi (Basel)">
        <title>Virulence traits and population genomics of the black yeast Aureobasidium melanogenum.</title>
        <authorList>
            <person name="Cernosa A."/>
            <person name="Sun X."/>
            <person name="Gostincar C."/>
            <person name="Fang C."/>
            <person name="Gunde-Cimerman N."/>
            <person name="Song Z."/>
        </authorList>
    </citation>
    <scope>NUCLEOTIDE SEQUENCE</scope>
    <source>
        <strain evidence="12">EXF-9911</strain>
    </source>
</reference>
<evidence type="ECO:0000259" key="11">
    <source>
        <dbReference type="PROSITE" id="PS52040"/>
    </source>
</evidence>
<dbReference type="InterPro" id="IPR001154">
    <property type="entry name" value="TopoII_euk"/>
</dbReference>
<dbReference type="InterPro" id="IPR050634">
    <property type="entry name" value="DNA_Topoisomerase_II"/>
</dbReference>
<dbReference type="GO" id="GO:0000819">
    <property type="term" value="P:sister chromatid segregation"/>
    <property type="evidence" value="ECO:0007669"/>
    <property type="project" value="TreeGrafter"/>
</dbReference>
<evidence type="ECO:0000256" key="4">
    <source>
        <dbReference type="ARBA" id="ARBA00012895"/>
    </source>
</evidence>
<evidence type="ECO:0000256" key="6">
    <source>
        <dbReference type="ARBA" id="ARBA00022840"/>
    </source>
</evidence>
<dbReference type="PROSITE" id="PS52040">
    <property type="entry name" value="TOPO_IIA"/>
    <property type="match status" value="1"/>
</dbReference>
<dbReference type="Gene3D" id="3.30.1360.40">
    <property type="match status" value="1"/>
</dbReference>
<keyword evidence="7" id="KW-0799">Topoisomerase</keyword>
<comment type="caution">
    <text evidence="10">Lacks conserved residue(s) required for the propagation of feature annotation.</text>
</comment>